<dbReference type="Pfam" id="PF06046">
    <property type="entry name" value="Sec6"/>
    <property type="match status" value="1"/>
</dbReference>
<dbReference type="GO" id="GO:0000145">
    <property type="term" value="C:exocyst"/>
    <property type="evidence" value="ECO:0007669"/>
    <property type="project" value="InterPro"/>
</dbReference>
<organism evidence="4 5">
    <name type="scientific">Leucocoprinus leucothites</name>
    <dbReference type="NCBI Taxonomy" id="201217"/>
    <lineage>
        <taxon>Eukaryota</taxon>
        <taxon>Fungi</taxon>
        <taxon>Dikarya</taxon>
        <taxon>Basidiomycota</taxon>
        <taxon>Agaricomycotina</taxon>
        <taxon>Agaricomycetes</taxon>
        <taxon>Agaricomycetidae</taxon>
        <taxon>Agaricales</taxon>
        <taxon>Agaricineae</taxon>
        <taxon>Agaricaceae</taxon>
        <taxon>Leucocoprinus</taxon>
    </lineage>
</organism>
<gene>
    <name evidence="4" type="ORF">D9756_002498</name>
</gene>
<dbReference type="InterPro" id="IPR010326">
    <property type="entry name" value="EXOC3/Sec6"/>
</dbReference>
<comment type="similarity">
    <text evidence="1">Belongs to the SEC6 family.</text>
</comment>
<dbReference type="InterPro" id="IPR042532">
    <property type="entry name" value="EXOC3/Sec6_C"/>
</dbReference>
<evidence type="ECO:0000313" key="4">
    <source>
        <dbReference type="EMBL" id="KAF5362512.1"/>
    </source>
</evidence>
<keyword evidence="2" id="KW-0813">Transport</keyword>
<dbReference type="GO" id="GO:0000149">
    <property type="term" value="F:SNARE binding"/>
    <property type="evidence" value="ECO:0007669"/>
    <property type="project" value="TreeGrafter"/>
</dbReference>
<sequence>MAAAPISAAQAVGEYLQSPDDLAKISAFRKKLEKEKASIDARLKNGVREQLQATREGLRKLFGTRDNVQVMKDEMLGIEKACADPHIRVPTFDQISRVSMVHRNFESTEEMVNNLLEMEAKLNDIERMLASDSKDILGPAPNLLIIHYQLNQLESFRNQTMHQAKKAKQSSQQTLAQGFERLNGVIAAFDEYILELARNILNLIRAGQPDAVVKLIKVAELEGREDEKAVALRFVKKAAKVDAALKFRSMVANARVLKHYRSKIVKAITESIQVKFEEAFQRDEKDPVGFLANLTWMYQDLIRIEKDVVPCFPPDYDIYTHYIREYHKALNTIVKRLASSKTDANLLLALFDWLKEYKENMRELNISMDLLDPPLLDGKEQNLIEDYLQLIVQKLDEWSNNLMKTEIAEFTKRENPPEVDSEGLYETQGAVILFQMVNQQIDLAAESGQGAILARVVGETNRVMRGLQEKWVKTIEGEFKKQTEKPDEVAGGLVEYCIALANDQIKSADYAEALLARLEPLVHEKYRVPINERLNDAIDGYLDVAKKCTQTLIDIIFNDLKPATKSLFGQPWYDGTIQQVVETIRDYMSDYQSFLNPSLLELLVEDLLDALLITYLNALANSPKLKMPAAARRVQEDISEIRLFFSTLKPAKEIDDSLEVLEMILALLEASKDIVFLSYWSFAKVHGPNLAFVEGLMKSRGDFDRAAVSDVMESIKRKVKDENIQDPPEPTIMKKVAVQNVFSRFLRT</sequence>
<reference evidence="4 5" key="1">
    <citation type="journal article" date="2020" name="ISME J.">
        <title>Uncovering the hidden diversity of litter-decomposition mechanisms in mushroom-forming fungi.</title>
        <authorList>
            <person name="Floudas D."/>
            <person name="Bentzer J."/>
            <person name="Ahren D."/>
            <person name="Johansson T."/>
            <person name="Persson P."/>
            <person name="Tunlid A."/>
        </authorList>
    </citation>
    <scope>NUCLEOTIDE SEQUENCE [LARGE SCALE GENOMIC DNA]</scope>
    <source>
        <strain evidence="4 5">CBS 146.42</strain>
    </source>
</reference>
<proteinExistence type="inferred from homology"/>
<dbReference type="PANTHER" id="PTHR21292:SF1">
    <property type="entry name" value="EXOCYST COMPLEX COMPONENT 3"/>
    <property type="match status" value="1"/>
</dbReference>
<dbReference type="GO" id="GO:0051601">
    <property type="term" value="P:exocyst localization"/>
    <property type="evidence" value="ECO:0007669"/>
    <property type="project" value="TreeGrafter"/>
</dbReference>
<dbReference type="Gene3D" id="1.10.357.70">
    <property type="entry name" value="Exocyst complex component Sec6, C-terminal domain"/>
    <property type="match status" value="1"/>
</dbReference>
<evidence type="ECO:0000256" key="1">
    <source>
        <dbReference type="ARBA" id="ARBA00009447"/>
    </source>
</evidence>
<dbReference type="OrthoDB" id="190098at2759"/>
<dbReference type="EMBL" id="JAACJO010000002">
    <property type="protein sequence ID" value="KAF5362512.1"/>
    <property type="molecule type" value="Genomic_DNA"/>
</dbReference>
<dbReference type="AlphaFoldDB" id="A0A8H5LMA8"/>
<evidence type="ECO:0000256" key="2">
    <source>
        <dbReference type="ARBA" id="ARBA00022448"/>
    </source>
</evidence>
<comment type="caution">
    <text evidence="4">The sequence shown here is derived from an EMBL/GenBank/DDBJ whole genome shotgun (WGS) entry which is preliminary data.</text>
</comment>
<dbReference type="Proteomes" id="UP000559027">
    <property type="component" value="Unassembled WGS sequence"/>
</dbReference>
<name>A0A8H5LMA8_9AGAR</name>
<evidence type="ECO:0008006" key="6">
    <source>
        <dbReference type="Google" id="ProtNLM"/>
    </source>
</evidence>
<keyword evidence="3" id="KW-0268">Exocytosis</keyword>
<evidence type="ECO:0000256" key="3">
    <source>
        <dbReference type="ARBA" id="ARBA00022483"/>
    </source>
</evidence>
<keyword evidence="5" id="KW-1185">Reference proteome</keyword>
<dbReference type="PANTHER" id="PTHR21292">
    <property type="entry name" value="EXOCYST COMPLEX COMPONENT SEC6-RELATED"/>
    <property type="match status" value="1"/>
</dbReference>
<dbReference type="Gene3D" id="1.10.357.50">
    <property type="match status" value="1"/>
</dbReference>
<evidence type="ECO:0000313" key="5">
    <source>
        <dbReference type="Proteomes" id="UP000559027"/>
    </source>
</evidence>
<accession>A0A8H5LMA8</accession>
<protein>
    <recommendedName>
        <fullName evidence="6">Exocyst complex component Sec6</fullName>
    </recommendedName>
</protein>
<dbReference type="GO" id="GO:0006887">
    <property type="term" value="P:exocytosis"/>
    <property type="evidence" value="ECO:0007669"/>
    <property type="project" value="UniProtKB-KW"/>
</dbReference>
<dbReference type="FunFam" id="1.10.357.50:FF:000006">
    <property type="entry name" value="Exocyst complex component sec6"/>
    <property type="match status" value="1"/>
</dbReference>